<dbReference type="GO" id="GO:0006751">
    <property type="term" value="P:glutathione catabolic process"/>
    <property type="evidence" value="ECO:0007669"/>
    <property type="project" value="InterPro"/>
</dbReference>
<dbReference type="EMBL" id="WIXE01022294">
    <property type="protein sequence ID" value="KAK5967618.1"/>
    <property type="molecule type" value="Genomic_DNA"/>
</dbReference>
<evidence type="ECO:0000256" key="1">
    <source>
        <dbReference type="PIRSR" id="PIRSR600101-2"/>
    </source>
</evidence>
<dbReference type="PANTHER" id="PTHR11686">
    <property type="entry name" value="GAMMA GLUTAMYL TRANSPEPTIDASE"/>
    <property type="match status" value="1"/>
</dbReference>
<evidence type="ECO:0000313" key="4">
    <source>
        <dbReference type="Proteomes" id="UP001331761"/>
    </source>
</evidence>
<dbReference type="Pfam" id="PF01019">
    <property type="entry name" value="G_glu_transpept"/>
    <property type="match status" value="1"/>
</dbReference>
<dbReference type="AlphaFoldDB" id="A0AAN8F9P7"/>
<protein>
    <submittedName>
        <fullName evidence="3">Uncharacterized protein</fullName>
    </submittedName>
</protein>
<dbReference type="SUPFAM" id="SSF56235">
    <property type="entry name" value="N-terminal nucleophile aminohydrolases (Ntn hydrolases)"/>
    <property type="match status" value="1"/>
</dbReference>
<feature type="region of interest" description="Disordered" evidence="2">
    <location>
        <begin position="1"/>
        <end position="20"/>
    </location>
</feature>
<evidence type="ECO:0000313" key="3">
    <source>
        <dbReference type="EMBL" id="KAK5967618.1"/>
    </source>
</evidence>
<dbReference type="InterPro" id="IPR029055">
    <property type="entry name" value="Ntn_hydrolases_N"/>
</dbReference>
<dbReference type="InterPro" id="IPR043137">
    <property type="entry name" value="GGT_ssub_C"/>
</dbReference>
<dbReference type="InterPro" id="IPR000101">
    <property type="entry name" value="GGT_peptidase"/>
</dbReference>
<dbReference type="GO" id="GO:0036374">
    <property type="term" value="F:glutathione hydrolase activity"/>
    <property type="evidence" value="ECO:0007669"/>
    <property type="project" value="InterPro"/>
</dbReference>
<sequence>MKACKLRSNVPSYTEHSPTTPDVLQHHRIGNISDGMKYTLSFITCCLTISYRSSSMLTAFCNKLLQKDQSSVGSHINVVDGRGNTVALSSSLNERFGSVRRSMKGGFVWNNEMSSFTMPDKEKSEDVHVNAIEGRKRPRTSMMPLMLFDYGGQVMLSL</sequence>
<reference evidence="3 4" key="1">
    <citation type="submission" date="2019-10" db="EMBL/GenBank/DDBJ databases">
        <title>Assembly and Annotation for the nematode Trichostrongylus colubriformis.</title>
        <authorList>
            <person name="Martin J."/>
        </authorList>
    </citation>
    <scope>NUCLEOTIDE SEQUENCE [LARGE SCALE GENOMIC DNA]</scope>
    <source>
        <strain evidence="3">G859</strain>
        <tissue evidence="3">Whole worm</tissue>
    </source>
</reference>
<dbReference type="Proteomes" id="UP001331761">
    <property type="component" value="Unassembled WGS sequence"/>
</dbReference>
<dbReference type="PANTHER" id="PTHR11686:SF46">
    <property type="entry name" value="GAMMA-GLUTAMYLTRANSPEPTIDASE 1"/>
    <property type="match status" value="1"/>
</dbReference>
<organism evidence="3 4">
    <name type="scientific">Trichostrongylus colubriformis</name>
    <name type="common">Black scour worm</name>
    <dbReference type="NCBI Taxonomy" id="6319"/>
    <lineage>
        <taxon>Eukaryota</taxon>
        <taxon>Metazoa</taxon>
        <taxon>Ecdysozoa</taxon>
        <taxon>Nematoda</taxon>
        <taxon>Chromadorea</taxon>
        <taxon>Rhabditida</taxon>
        <taxon>Rhabditina</taxon>
        <taxon>Rhabditomorpha</taxon>
        <taxon>Strongyloidea</taxon>
        <taxon>Trichostrongylidae</taxon>
        <taxon>Trichostrongylus</taxon>
    </lineage>
</organism>
<feature type="compositionally biased region" description="Polar residues" evidence="2">
    <location>
        <begin position="9"/>
        <end position="20"/>
    </location>
</feature>
<dbReference type="PRINTS" id="PR01210">
    <property type="entry name" value="GGTRANSPTASE"/>
</dbReference>
<name>A0AAN8F9P7_TRICO</name>
<accession>A0AAN8F9P7</accession>
<evidence type="ECO:0000256" key="2">
    <source>
        <dbReference type="SAM" id="MobiDB-lite"/>
    </source>
</evidence>
<keyword evidence="4" id="KW-1185">Reference proteome</keyword>
<feature type="binding site" evidence="1">
    <location>
        <begin position="91"/>
        <end position="93"/>
    </location>
    <ligand>
        <name>L-glutamate</name>
        <dbReference type="ChEBI" id="CHEBI:29985"/>
    </ligand>
</feature>
<comment type="caution">
    <text evidence="3">The sequence shown here is derived from an EMBL/GenBank/DDBJ whole genome shotgun (WGS) entry which is preliminary data.</text>
</comment>
<gene>
    <name evidence="3" type="ORF">GCK32_021744</name>
</gene>
<dbReference type="GO" id="GO:0005886">
    <property type="term" value="C:plasma membrane"/>
    <property type="evidence" value="ECO:0007669"/>
    <property type="project" value="TreeGrafter"/>
</dbReference>
<proteinExistence type="predicted"/>
<feature type="binding site" evidence="1">
    <location>
        <begin position="140"/>
        <end position="141"/>
    </location>
    <ligand>
        <name>L-glutamate</name>
        <dbReference type="ChEBI" id="CHEBI:29985"/>
    </ligand>
</feature>
<dbReference type="Gene3D" id="3.60.20.40">
    <property type="match status" value="1"/>
</dbReference>